<accession>A0ABV0GKQ7</accession>
<dbReference type="RefSeq" id="WP_347613141.1">
    <property type="nucleotide sequence ID" value="NZ_JBDPZC010000016.1"/>
</dbReference>
<feature type="transmembrane region" description="Helical" evidence="7">
    <location>
        <begin position="367"/>
        <end position="387"/>
    </location>
</feature>
<evidence type="ECO:0000256" key="7">
    <source>
        <dbReference type="SAM" id="Phobius"/>
    </source>
</evidence>
<organism evidence="9 10">
    <name type="scientific">Roseateles flavus</name>
    <dbReference type="NCBI Taxonomy" id="3149041"/>
    <lineage>
        <taxon>Bacteria</taxon>
        <taxon>Pseudomonadati</taxon>
        <taxon>Pseudomonadota</taxon>
        <taxon>Betaproteobacteria</taxon>
        <taxon>Burkholderiales</taxon>
        <taxon>Sphaerotilaceae</taxon>
        <taxon>Roseateles</taxon>
    </lineage>
</organism>
<feature type="transmembrane region" description="Helical" evidence="7">
    <location>
        <begin position="217"/>
        <end position="239"/>
    </location>
</feature>
<dbReference type="EMBL" id="JBDPZC010000016">
    <property type="protein sequence ID" value="MEO3715595.1"/>
    <property type="molecule type" value="Genomic_DNA"/>
</dbReference>
<evidence type="ECO:0000313" key="10">
    <source>
        <dbReference type="Proteomes" id="UP001462640"/>
    </source>
</evidence>
<keyword evidence="10" id="KW-1185">Reference proteome</keyword>
<evidence type="ECO:0000256" key="3">
    <source>
        <dbReference type="ARBA" id="ARBA00022475"/>
    </source>
</evidence>
<evidence type="ECO:0000313" key="9">
    <source>
        <dbReference type="EMBL" id="MEO3715595.1"/>
    </source>
</evidence>
<dbReference type="PRINTS" id="PR00812">
    <property type="entry name" value="BCTERIALGSPF"/>
</dbReference>
<keyword evidence="6 7" id="KW-0472">Membrane</keyword>
<keyword evidence="3" id="KW-1003">Cell membrane</keyword>
<keyword evidence="5 7" id="KW-1133">Transmembrane helix</keyword>
<feature type="domain" description="Type II secretion system protein GspF" evidence="8">
    <location>
        <begin position="265"/>
        <end position="386"/>
    </location>
</feature>
<dbReference type="Pfam" id="PF00482">
    <property type="entry name" value="T2SSF"/>
    <property type="match status" value="2"/>
</dbReference>
<dbReference type="InterPro" id="IPR003004">
    <property type="entry name" value="GspF/PilC"/>
</dbReference>
<evidence type="ECO:0000256" key="5">
    <source>
        <dbReference type="ARBA" id="ARBA00022989"/>
    </source>
</evidence>
<dbReference type="InterPro" id="IPR018076">
    <property type="entry name" value="T2SS_GspF_dom"/>
</dbReference>
<evidence type="ECO:0000256" key="4">
    <source>
        <dbReference type="ARBA" id="ARBA00022692"/>
    </source>
</evidence>
<dbReference type="Proteomes" id="UP001462640">
    <property type="component" value="Unassembled WGS sequence"/>
</dbReference>
<name>A0ABV0GKQ7_9BURK</name>
<evidence type="ECO:0000256" key="6">
    <source>
        <dbReference type="ARBA" id="ARBA00023136"/>
    </source>
</evidence>
<dbReference type="PANTHER" id="PTHR30012:SF0">
    <property type="entry name" value="TYPE II SECRETION SYSTEM PROTEIN F-RELATED"/>
    <property type="match status" value="1"/>
</dbReference>
<reference evidence="9 10" key="1">
    <citation type="submission" date="2024-05" db="EMBL/GenBank/DDBJ databases">
        <title>Roseateles sp. 2.12 16S ribosomal RNA gene Genome sequencing and assembly.</title>
        <authorList>
            <person name="Woo H."/>
        </authorList>
    </citation>
    <scope>NUCLEOTIDE SEQUENCE [LARGE SCALE GENOMIC DNA]</scope>
    <source>
        <strain evidence="9 10">2.12</strain>
    </source>
</reference>
<dbReference type="PANTHER" id="PTHR30012">
    <property type="entry name" value="GENERAL SECRETION PATHWAY PROTEIN"/>
    <property type="match status" value="1"/>
</dbReference>
<feature type="transmembrane region" description="Helical" evidence="7">
    <location>
        <begin position="161"/>
        <end position="184"/>
    </location>
</feature>
<evidence type="ECO:0000256" key="1">
    <source>
        <dbReference type="ARBA" id="ARBA00004651"/>
    </source>
</evidence>
<comment type="similarity">
    <text evidence="2">Belongs to the GSP F family.</text>
</comment>
<keyword evidence="4 7" id="KW-0812">Transmembrane</keyword>
<comment type="caution">
    <text evidence="9">The sequence shown here is derived from an EMBL/GenBank/DDBJ whole genome shotgun (WGS) entry which is preliminary data.</text>
</comment>
<evidence type="ECO:0000256" key="2">
    <source>
        <dbReference type="ARBA" id="ARBA00005745"/>
    </source>
</evidence>
<comment type="subcellular location">
    <subcellularLocation>
        <location evidence="1">Cell membrane</location>
        <topology evidence="1">Multi-pass membrane protein</topology>
    </subcellularLocation>
</comment>
<protein>
    <submittedName>
        <fullName evidence="9">Type II secretion system F family protein</fullName>
    </submittedName>
</protein>
<dbReference type="Gene3D" id="1.20.81.30">
    <property type="entry name" value="Type II secretion system (T2SS), domain F"/>
    <property type="match status" value="2"/>
</dbReference>
<evidence type="ECO:0000259" key="8">
    <source>
        <dbReference type="Pfam" id="PF00482"/>
    </source>
</evidence>
<dbReference type="InterPro" id="IPR042094">
    <property type="entry name" value="T2SS_GspF_sf"/>
</dbReference>
<feature type="domain" description="Type II secretion system protein GspF" evidence="8">
    <location>
        <begin position="65"/>
        <end position="185"/>
    </location>
</feature>
<proteinExistence type="inferred from homology"/>
<sequence length="395" mass="42671">MQFRINGVQGRGVPQAMEVEAASSEEARALAVRQGYTVLNVEAVGGQWPQLLRGRARPLDVVVLAEQLRDLLGAGLSVIEALDTLGRSASSDTSRALEQLTQRLRSGQAFSQALSADTRFPVLLVSLIKAAELTSDLPQALTRFIEHERRVAELRHRISSVAIYPLVLTAVGLTVLLFLLLYVVPRFARVFEGMNGTLPWSAQAMISWSHWLQAHGVWLLLAAGIAVGGLVALAGSPGVRARAMQRLMQWGPLRERLRVYFLSRWYRSTGMLVAGGIPLPEALALSNGVLPLGMRSGGLAVERALREGQAPARAHADAGMATPVAEQLILAGERIGDMGSVLTRIAHYHDAEVARALERGVRVLEPLVMLLIGVGVGVVVVLMYMPIFELASALQ</sequence>
<gene>
    <name evidence="9" type="ORF">ABDJ40_22710</name>
</gene>